<dbReference type="InterPro" id="IPR004484">
    <property type="entry name" value="CbiA/CobB_synth"/>
</dbReference>
<comment type="catalytic activity">
    <reaction evidence="7">
        <text>hydrogenobyrinate + 2 L-glutamine + 2 ATP + 2 H2O = hydrogenobyrinate a,c-diamide + 2 L-glutamate + 2 ADP + 2 phosphate + 2 H(+)</text>
        <dbReference type="Rhea" id="RHEA:12544"/>
        <dbReference type="ChEBI" id="CHEBI:15377"/>
        <dbReference type="ChEBI" id="CHEBI:15378"/>
        <dbReference type="ChEBI" id="CHEBI:29985"/>
        <dbReference type="ChEBI" id="CHEBI:30616"/>
        <dbReference type="ChEBI" id="CHEBI:43474"/>
        <dbReference type="ChEBI" id="CHEBI:58359"/>
        <dbReference type="ChEBI" id="CHEBI:77873"/>
        <dbReference type="ChEBI" id="CHEBI:77874"/>
        <dbReference type="ChEBI" id="CHEBI:456216"/>
        <dbReference type="EC" id="6.3.5.9"/>
    </reaction>
</comment>
<feature type="domain" description="CobQ/CobB/MinD/ParA nucleotide binding" evidence="8">
    <location>
        <begin position="8"/>
        <end position="196"/>
    </location>
</feature>
<dbReference type="CDD" id="cd03130">
    <property type="entry name" value="GATase1_CobB"/>
    <property type="match status" value="1"/>
</dbReference>
<dbReference type="GO" id="GO:0042242">
    <property type="term" value="F:cobyrinic acid a,c-diamide synthase activity"/>
    <property type="evidence" value="ECO:0007669"/>
    <property type="project" value="InterPro"/>
</dbReference>
<feature type="active site" description="Nucleophile" evidence="7">
    <location>
        <position position="336"/>
    </location>
</feature>
<evidence type="ECO:0000256" key="5">
    <source>
        <dbReference type="ARBA" id="ARBA00022842"/>
    </source>
</evidence>
<feature type="domain" description="CobB/CobQ-like glutamine amidotransferase" evidence="9">
    <location>
        <begin position="256"/>
        <end position="436"/>
    </location>
</feature>
<comment type="domain">
    <text evidence="7">Comprises of two domains. The C-terminal domain contains the binding site for glutamine and catalyzes the hydrolysis of this substrate to glutamate and ammonia. The N-terminal domain is anticipated to bind ATP and hydrogenobyrinate and catalyzes the ultimate synthesis of the diamide product. The ammonia produced via the glutaminase domain is probably translocated to the adjacent domain via a molecular tunnel, where it reacts with an activated intermediate.</text>
</comment>
<dbReference type="GO" id="GO:0009236">
    <property type="term" value="P:cobalamin biosynthetic process"/>
    <property type="evidence" value="ECO:0007669"/>
    <property type="project" value="UniProtKB-UniRule"/>
</dbReference>
<comment type="miscellaneous">
    <text evidence="7">The a and c carboxylates of hydrogenobyrinate are activated for nucleophilic attack via formation of a phosphorylated intermediate by ATP. CobB catalyzes first the amidation of the c-carboxylate, and then that of the a-carboxylate.</text>
</comment>
<evidence type="ECO:0000256" key="4">
    <source>
        <dbReference type="ARBA" id="ARBA00022840"/>
    </source>
</evidence>
<evidence type="ECO:0000256" key="6">
    <source>
        <dbReference type="ARBA" id="ARBA00022962"/>
    </source>
</evidence>
<dbReference type="GO" id="GO:0043802">
    <property type="term" value="F:hydrogenobyrinic acid a,c-diamide synthase (glutamine-hydrolysing) activity"/>
    <property type="evidence" value="ECO:0007669"/>
    <property type="project" value="UniProtKB-UniRule"/>
</dbReference>
<dbReference type="InterPro" id="IPR027417">
    <property type="entry name" value="P-loop_NTPase"/>
</dbReference>
<comment type="pathway">
    <text evidence="7">Cofactor biosynthesis; adenosylcobalamin biosynthesis; cob(II)yrinate a,c-diamide from precorrin-2 (aerobic route): step 9/10.</text>
</comment>
<dbReference type="InterPro" id="IPR029062">
    <property type="entry name" value="Class_I_gatase-like"/>
</dbReference>
<keyword evidence="5 7" id="KW-0460">Magnesium</keyword>
<dbReference type="Pfam" id="PF07685">
    <property type="entry name" value="GATase_3"/>
    <property type="match status" value="1"/>
</dbReference>
<dbReference type="InterPro" id="IPR002586">
    <property type="entry name" value="CobQ/CobB/MinD/ParA_Nub-bd_dom"/>
</dbReference>
<keyword evidence="11" id="KW-1185">Reference proteome</keyword>
<gene>
    <name evidence="7" type="primary">cobB</name>
    <name evidence="10" type="ORF">JZY06_01200</name>
</gene>
<keyword evidence="2 7" id="KW-0436">Ligase</keyword>
<dbReference type="Gene3D" id="3.40.50.880">
    <property type="match status" value="1"/>
</dbReference>
<organism evidence="10 11">
    <name type="scientific">Corynebacterium mendelii</name>
    <dbReference type="NCBI Taxonomy" id="2765362"/>
    <lineage>
        <taxon>Bacteria</taxon>
        <taxon>Bacillati</taxon>
        <taxon>Actinomycetota</taxon>
        <taxon>Actinomycetes</taxon>
        <taxon>Mycobacteriales</taxon>
        <taxon>Corynebacteriaceae</taxon>
        <taxon>Corynebacterium</taxon>
    </lineage>
</organism>
<dbReference type="PANTHER" id="PTHR43873">
    <property type="entry name" value="COBYRINATE A,C-DIAMIDE SYNTHASE"/>
    <property type="match status" value="1"/>
</dbReference>
<keyword evidence="6 7" id="KW-0315">Glutamine amidotransferase</keyword>
<comment type="caution">
    <text evidence="10">The sequence shown here is derived from an EMBL/GenBank/DDBJ whole genome shotgun (WGS) entry which is preliminary data.</text>
</comment>
<dbReference type="AlphaFoldDB" id="A0A939IWP7"/>
<evidence type="ECO:0000313" key="11">
    <source>
        <dbReference type="Proteomes" id="UP000664332"/>
    </source>
</evidence>
<evidence type="ECO:0000256" key="2">
    <source>
        <dbReference type="ARBA" id="ARBA00022598"/>
    </source>
</evidence>
<dbReference type="PANTHER" id="PTHR43873:SF1">
    <property type="entry name" value="COBYRINATE A,C-DIAMIDE SYNTHASE"/>
    <property type="match status" value="1"/>
</dbReference>
<accession>A0A939IWP7</accession>
<dbReference type="EC" id="6.3.5.9" evidence="7"/>
<dbReference type="Proteomes" id="UP000664332">
    <property type="component" value="Unassembled WGS sequence"/>
</dbReference>
<evidence type="ECO:0000313" key="10">
    <source>
        <dbReference type="EMBL" id="MBN9643253.1"/>
    </source>
</evidence>
<dbReference type="PROSITE" id="PS51274">
    <property type="entry name" value="GATASE_COBBQ"/>
    <property type="match status" value="1"/>
</dbReference>
<name>A0A939IWP7_9CORY</name>
<evidence type="ECO:0000259" key="8">
    <source>
        <dbReference type="Pfam" id="PF01656"/>
    </source>
</evidence>
<dbReference type="InterPro" id="IPR011698">
    <property type="entry name" value="GATase_3"/>
</dbReference>
<dbReference type="SUPFAM" id="SSF52317">
    <property type="entry name" value="Class I glutamine amidotransferase-like"/>
    <property type="match status" value="1"/>
</dbReference>
<comment type="function">
    <text evidence="7">Catalyzes the ATP-dependent amidation of the two carboxylate groups at positions a and c of hydrogenobyrinate, using either L-glutamine or ammonia as the nitrogen source.</text>
</comment>
<dbReference type="SUPFAM" id="SSF52540">
    <property type="entry name" value="P-loop containing nucleoside triphosphate hydrolases"/>
    <property type="match status" value="1"/>
</dbReference>
<comment type="similarity">
    <text evidence="7">Belongs to the CobB/CbiA family.</text>
</comment>
<sequence>MVAAAPGICIAAPASGTGKTTIATGLIAALARRMEVAPFKIGPDYIDPGYHTMAAGRPGRNLDSVMCGADTMGPLYAHGCAGCDIAVVEGVMGLFDGRITEGADPVCAPGSTAEIAKQLGLPVILVVDVRGMSQSAGAMVRGFATAVAGVRVAGVIINKAGTDRHEAVCRKSIEAAGIEVVGSIGRMDSIAVPSRHLGLVTAAEHGDAAAAAVQHMADLVEQHVDIDRIIQLAATTCDGPAWDPAAQVESQGPCTVALAGGDAFTFAYAEHTELLTAAGASVAVFDPLHDDFPDCDGLIIPGGFPEEHAADLAARDDLRHAIRKFIADGAPVHGECAGLLWLLECLDGHPMLGVIPTTGQMGSRLSLGYREAVALEDSVLYRTGERVVGHEFHHTCLSSPVADGFSPAWGWRGWDGAPVREGFVSPLVHASYLHCHPAATGTAIERFVAAAHRAGRGQPVAG</sequence>
<evidence type="ECO:0000256" key="1">
    <source>
        <dbReference type="ARBA" id="ARBA00001946"/>
    </source>
</evidence>
<keyword evidence="7" id="KW-0169">Cobalamin biosynthesis</keyword>
<comment type="cofactor">
    <cofactor evidence="1 7">
        <name>Mg(2+)</name>
        <dbReference type="ChEBI" id="CHEBI:18420"/>
    </cofactor>
</comment>
<dbReference type="GO" id="GO:0005524">
    <property type="term" value="F:ATP binding"/>
    <property type="evidence" value="ECO:0007669"/>
    <property type="project" value="UniProtKB-UniRule"/>
</dbReference>
<feature type="site" description="Increases nucleophilicity of active site Cys" evidence="7">
    <location>
        <position position="434"/>
    </location>
</feature>
<dbReference type="NCBIfam" id="NF002204">
    <property type="entry name" value="PRK01077.1"/>
    <property type="match status" value="1"/>
</dbReference>
<dbReference type="Pfam" id="PF01656">
    <property type="entry name" value="CbiA"/>
    <property type="match status" value="1"/>
</dbReference>
<dbReference type="EMBL" id="JAFLEQ010000003">
    <property type="protein sequence ID" value="MBN9643253.1"/>
    <property type="molecule type" value="Genomic_DNA"/>
</dbReference>
<dbReference type="RefSeq" id="WP_207117720.1">
    <property type="nucleotide sequence ID" value="NZ_JAFLEQ010000003.1"/>
</dbReference>
<proteinExistence type="inferred from homology"/>
<dbReference type="HAMAP" id="MF_00027">
    <property type="entry name" value="CobB_CbiA"/>
    <property type="match status" value="1"/>
</dbReference>
<dbReference type="Gene3D" id="3.40.50.300">
    <property type="entry name" value="P-loop containing nucleotide triphosphate hydrolases"/>
    <property type="match status" value="1"/>
</dbReference>
<keyword evidence="3 7" id="KW-0547">Nucleotide-binding</keyword>
<evidence type="ECO:0000256" key="3">
    <source>
        <dbReference type="ARBA" id="ARBA00022741"/>
    </source>
</evidence>
<keyword evidence="4 7" id="KW-0067">ATP-binding</keyword>
<protein>
    <recommendedName>
        <fullName evidence="7">Hydrogenobyrinate a,c-diamide synthase</fullName>
        <ecNumber evidence="7">6.3.5.9</ecNumber>
    </recommendedName>
    <alternativeName>
        <fullName evidence="7">Hydrogenobyrinic acid a,c-diamide synthase</fullName>
    </alternativeName>
</protein>
<dbReference type="CDD" id="cd05388">
    <property type="entry name" value="CobB_N"/>
    <property type="match status" value="1"/>
</dbReference>
<evidence type="ECO:0000256" key="7">
    <source>
        <dbReference type="HAMAP-Rule" id="MF_00027"/>
    </source>
</evidence>
<dbReference type="NCBIfam" id="TIGR00379">
    <property type="entry name" value="cobB"/>
    <property type="match status" value="1"/>
</dbReference>
<reference evidence="10" key="1">
    <citation type="submission" date="2021-03" db="EMBL/GenBank/DDBJ databases">
        <authorList>
            <person name="Sun Q."/>
        </authorList>
    </citation>
    <scope>NUCLEOTIDE SEQUENCE</scope>
    <source>
        <strain evidence="10">CCM 8862</strain>
    </source>
</reference>
<evidence type="ECO:0000259" key="9">
    <source>
        <dbReference type="Pfam" id="PF07685"/>
    </source>
</evidence>